<comment type="catalytic activity">
    <reaction evidence="10 11">
        <text>guanosine(37) in tRNA + S-adenosyl-L-methionine = N(1)-methylguanosine(37) in tRNA + S-adenosyl-L-homocysteine + H(+)</text>
        <dbReference type="Rhea" id="RHEA:36899"/>
        <dbReference type="Rhea" id="RHEA-COMP:10145"/>
        <dbReference type="Rhea" id="RHEA-COMP:10147"/>
        <dbReference type="ChEBI" id="CHEBI:15378"/>
        <dbReference type="ChEBI" id="CHEBI:57856"/>
        <dbReference type="ChEBI" id="CHEBI:59789"/>
        <dbReference type="ChEBI" id="CHEBI:73542"/>
        <dbReference type="ChEBI" id="CHEBI:74269"/>
        <dbReference type="EC" id="2.1.1.228"/>
    </reaction>
</comment>
<proteinExistence type="inferred from homology"/>
<evidence type="ECO:0000256" key="2">
    <source>
        <dbReference type="ARBA" id="ARBA00022490"/>
    </source>
</evidence>
<dbReference type="GO" id="GO:0005634">
    <property type="term" value="C:nucleus"/>
    <property type="evidence" value="ECO:0007669"/>
    <property type="project" value="UniProtKB-SubCell"/>
</dbReference>
<comment type="function">
    <text evidence="11">Specifically methylates the N1 position of guanosine-37 in various cytoplasmic and mitochondrial tRNAs. Methylation is not dependent on the nature of the nucleoside 5' of the target nucleoside. This is the first step in the biosynthesis of wybutosine (yW), a modified base adjacent to the anticodon of tRNAs and required for accurate decoding.</text>
</comment>
<reference evidence="13 14" key="1">
    <citation type="submission" date="2023-03" db="EMBL/GenBank/DDBJ databases">
        <title>Genome insight into feeding habits of ladybird beetles.</title>
        <authorList>
            <person name="Li H.-S."/>
            <person name="Huang Y.-H."/>
            <person name="Pang H."/>
        </authorList>
    </citation>
    <scope>NUCLEOTIDE SEQUENCE [LARGE SCALE GENOMIC DNA]</scope>
    <source>
        <strain evidence="13">SYSU_2023b</strain>
        <tissue evidence="13">Whole body</tissue>
    </source>
</reference>
<evidence type="ECO:0000256" key="4">
    <source>
        <dbReference type="ARBA" id="ARBA00022679"/>
    </source>
</evidence>
<feature type="binding site" evidence="11">
    <location>
        <begin position="279"/>
        <end position="280"/>
    </location>
    <ligand>
        <name>S-adenosyl-L-methionine</name>
        <dbReference type="ChEBI" id="CHEBI:59789"/>
    </ligand>
</feature>
<keyword evidence="6 11" id="KW-0819">tRNA processing</keyword>
<comment type="caution">
    <text evidence="13">The sequence shown here is derived from an EMBL/GenBank/DDBJ whole genome shotgun (WGS) entry which is preliminary data.</text>
</comment>
<dbReference type="GO" id="GO:0005759">
    <property type="term" value="C:mitochondrial matrix"/>
    <property type="evidence" value="ECO:0007669"/>
    <property type="project" value="UniProtKB-SubCell"/>
</dbReference>
<evidence type="ECO:0000256" key="3">
    <source>
        <dbReference type="ARBA" id="ARBA00022603"/>
    </source>
</evidence>
<keyword evidence="8 11" id="KW-0539">Nucleus</keyword>
<evidence type="ECO:0000259" key="12">
    <source>
        <dbReference type="PROSITE" id="PS51684"/>
    </source>
</evidence>
<feature type="domain" description="SAM-dependent methyltransferase TRM5/TYW2-type" evidence="12">
    <location>
        <begin position="152"/>
        <end position="424"/>
    </location>
</feature>
<protein>
    <recommendedName>
        <fullName evidence="11">tRNA (guanine(37)-N1)-methyltransferase</fullName>
        <ecNumber evidence="11">2.1.1.228</ecNumber>
    </recommendedName>
    <alternativeName>
        <fullName evidence="11">M1G-methyltransferase</fullName>
    </alternativeName>
    <alternativeName>
        <fullName evidence="11">tRNA [GM37] methyltransferase</fullName>
    </alternativeName>
    <alternativeName>
        <fullName evidence="11">tRNA methyltransferase 5 homolog</fullName>
    </alternativeName>
</protein>
<dbReference type="InterPro" id="IPR056743">
    <property type="entry name" value="TRM5-TYW2-like_MTfase"/>
</dbReference>
<feature type="binding site" evidence="11">
    <location>
        <position position="241"/>
    </location>
    <ligand>
        <name>S-adenosyl-L-methionine</name>
        <dbReference type="ChEBI" id="CHEBI:59789"/>
    </ligand>
</feature>
<comment type="similarity">
    <text evidence="11">Belongs to the TRM5 / TYW2 family.</text>
</comment>
<evidence type="ECO:0000256" key="7">
    <source>
        <dbReference type="ARBA" id="ARBA00023128"/>
    </source>
</evidence>
<comment type="similarity">
    <text evidence="1">Belongs to the class I-like SAM-binding methyltransferase superfamily. TRM5/TYW2 family.</text>
</comment>
<keyword evidence="5 11" id="KW-0949">S-adenosyl-L-methionine</keyword>
<organism evidence="13 14">
    <name type="scientific">Henosepilachna vigintioctopunctata</name>
    <dbReference type="NCBI Taxonomy" id="420089"/>
    <lineage>
        <taxon>Eukaryota</taxon>
        <taxon>Metazoa</taxon>
        <taxon>Ecdysozoa</taxon>
        <taxon>Arthropoda</taxon>
        <taxon>Hexapoda</taxon>
        <taxon>Insecta</taxon>
        <taxon>Pterygota</taxon>
        <taxon>Neoptera</taxon>
        <taxon>Endopterygota</taxon>
        <taxon>Coleoptera</taxon>
        <taxon>Polyphaga</taxon>
        <taxon>Cucujiformia</taxon>
        <taxon>Coccinelloidea</taxon>
        <taxon>Coccinellidae</taxon>
        <taxon>Epilachninae</taxon>
        <taxon>Epilachnini</taxon>
        <taxon>Henosepilachna</taxon>
    </lineage>
</organism>
<keyword evidence="2 11" id="KW-0963">Cytoplasm</keyword>
<accession>A0AAW1UVV2</accession>
<dbReference type="InterPro" id="IPR029063">
    <property type="entry name" value="SAM-dependent_MTases_sf"/>
</dbReference>
<evidence type="ECO:0000313" key="13">
    <source>
        <dbReference type="EMBL" id="KAK9884613.1"/>
    </source>
</evidence>
<dbReference type="SUPFAM" id="SSF53335">
    <property type="entry name" value="S-adenosyl-L-methionine-dependent methyltransferases"/>
    <property type="match status" value="1"/>
</dbReference>
<feature type="binding site" evidence="11">
    <location>
        <position position="335"/>
    </location>
    <ligand>
        <name>S-adenosyl-L-methionine</name>
        <dbReference type="ChEBI" id="CHEBI:59789"/>
    </ligand>
</feature>
<dbReference type="PANTHER" id="PTHR23245:SF36">
    <property type="entry name" value="TRNA (GUANINE(37)-N1)-METHYLTRANSFERASE"/>
    <property type="match status" value="1"/>
</dbReference>
<evidence type="ECO:0000256" key="11">
    <source>
        <dbReference type="HAMAP-Rule" id="MF_03152"/>
    </source>
</evidence>
<dbReference type="InterPro" id="IPR056744">
    <property type="entry name" value="TRM5/TYW2-like_N"/>
</dbReference>
<gene>
    <name evidence="13" type="ORF">WA026_007453</name>
</gene>
<comment type="subcellular location">
    <subcellularLocation>
        <location evidence="11">Mitochondrion matrix</location>
    </subcellularLocation>
    <subcellularLocation>
        <location evidence="11">Nucleus</location>
    </subcellularLocation>
    <subcellularLocation>
        <location evidence="11">Cytoplasm</location>
    </subcellularLocation>
    <text evidence="11">Predominantly in the mitochondria and in the nucleus.</text>
</comment>
<dbReference type="PANTHER" id="PTHR23245">
    <property type="entry name" value="TRNA METHYLTRANSFERASE"/>
    <property type="match status" value="1"/>
</dbReference>
<dbReference type="GO" id="GO:0002939">
    <property type="term" value="P:tRNA N1-guanine methylation"/>
    <property type="evidence" value="ECO:0007669"/>
    <property type="project" value="TreeGrafter"/>
</dbReference>
<dbReference type="PROSITE" id="PS51684">
    <property type="entry name" value="SAM_MT_TRM5_TYW2"/>
    <property type="match status" value="1"/>
</dbReference>
<evidence type="ECO:0000313" key="14">
    <source>
        <dbReference type="Proteomes" id="UP001431783"/>
    </source>
</evidence>
<comment type="function">
    <text evidence="9">Involved in mitochondrial tRNA methylation. Specifically methylates the N1 position of guanosine-37 in various tRNAs. Methylation is not dependent on the nature of the nucleoside 5' of the target nucleoside. This is the first step in the biosynthesis of wybutosine (yW), a modified base adjacent to the anticodon of tRNAs and required for accurate decoding.</text>
</comment>
<evidence type="ECO:0000256" key="5">
    <source>
        <dbReference type="ARBA" id="ARBA00022691"/>
    </source>
</evidence>
<evidence type="ECO:0000256" key="6">
    <source>
        <dbReference type="ARBA" id="ARBA00022694"/>
    </source>
</evidence>
<evidence type="ECO:0000256" key="8">
    <source>
        <dbReference type="ARBA" id="ARBA00023242"/>
    </source>
</evidence>
<name>A0AAW1UVV2_9CUCU</name>
<dbReference type="Pfam" id="PF02475">
    <property type="entry name" value="TRM5-TYW2_MTfase"/>
    <property type="match status" value="1"/>
</dbReference>
<dbReference type="Pfam" id="PF25133">
    <property type="entry name" value="TYW2_N_2"/>
    <property type="match status" value="1"/>
</dbReference>
<keyword evidence="7 11" id="KW-0496">Mitochondrion</keyword>
<evidence type="ECO:0000256" key="10">
    <source>
        <dbReference type="ARBA" id="ARBA00047783"/>
    </source>
</evidence>
<comment type="subunit">
    <text evidence="11">Monomer.</text>
</comment>
<sequence>MKLFANSISIIFFRANRFFTMATSVLIPDEQVRGMKDLNKDRFLKTVRIPCLLVRKETVSKILPVIKPYLIKLENFKAIKEVNVHNIQVFLNPDKVVDWKYISNEALSKLVSLELTPDNFKFENVTLTYDNYSYETILKSVLPKNTDGFSSFTIIGHILHVNLRDHLIPYKELIGQVLLEKVKKCKTVVNKIDIIDNTYRNFKMELLTGENRMQTGVKENGCLFEFDFSTVYWNSRLCTEHERIIQMVKPGDLFIDIFAGVGPFSIPIAKKKCNVHANDLNPESFRWLNHNIKINKVKENYIKTYNKDGKDFITENVRILLLENLNKRSIHIAMNLPGLAVQFVPYFLGLLRENIIEIMNLPLLHVYCFAKGSETNTNYKNIAKELIIKQNVMLNIEDKIIDVFEVRTVSNFKKMMKVTLKLDEEILLASYTFKRKNDSEEIFTSKIMKCQHGKK</sequence>
<evidence type="ECO:0000256" key="9">
    <source>
        <dbReference type="ARBA" id="ARBA00045951"/>
    </source>
</evidence>
<dbReference type="AlphaFoldDB" id="A0AAW1UVV2"/>
<dbReference type="Proteomes" id="UP001431783">
    <property type="component" value="Unassembled WGS sequence"/>
</dbReference>
<dbReference type="Gene3D" id="3.40.50.150">
    <property type="entry name" value="Vaccinia Virus protein VP39"/>
    <property type="match status" value="1"/>
</dbReference>
<evidence type="ECO:0000256" key="1">
    <source>
        <dbReference type="ARBA" id="ARBA00009775"/>
    </source>
</evidence>
<keyword evidence="3 11" id="KW-0489">Methyltransferase</keyword>
<dbReference type="EC" id="2.1.1.228" evidence="11"/>
<keyword evidence="14" id="KW-1185">Reference proteome</keyword>
<dbReference type="EMBL" id="JARQZJ010000093">
    <property type="protein sequence ID" value="KAK9884613.1"/>
    <property type="molecule type" value="Genomic_DNA"/>
</dbReference>
<dbReference type="FunFam" id="3.30.300.110:FF:000001">
    <property type="entry name" value="tRNA (guanine(37)-N1)-methyltransferase"/>
    <property type="match status" value="1"/>
</dbReference>
<dbReference type="GO" id="GO:0070901">
    <property type="term" value="P:mitochondrial tRNA methylation"/>
    <property type="evidence" value="ECO:0007669"/>
    <property type="project" value="TreeGrafter"/>
</dbReference>
<dbReference type="InterPro" id="IPR030382">
    <property type="entry name" value="MeTrfase_TRM5/TYW2"/>
</dbReference>
<dbReference type="HAMAP" id="MF_03152">
    <property type="entry name" value="TRM5"/>
    <property type="match status" value="1"/>
</dbReference>
<dbReference type="InterPro" id="IPR025792">
    <property type="entry name" value="tRNA_Gua_MeTrfase_euk"/>
</dbReference>
<feature type="binding site" evidence="11">
    <location>
        <begin position="308"/>
        <end position="309"/>
    </location>
    <ligand>
        <name>S-adenosyl-L-methionine</name>
        <dbReference type="ChEBI" id="CHEBI:59789"/>
    </ligand>
</feature>
<dbReference type="Gene3D" id="3.30.300.110">
    <property type="entry name" value="Met-10+ protein-like domains"/>
    <property type="match status" value="1"/>
</dbReference>
<keyword evidence="4 11" id="KW-0808">Transferase</keyword>
<dbReference type="GO" id="GO:0052906">
    <property type="term" value="F:tRNA (guanine(37)-N1)-methyltransferase activity"/>
    <property type="evidence" value="ECO:0007669"/>
    <property type="project" value="UniProtKB-UniRule"/>
</dbReference>